<evidence type="ECO:0000313" key="8">
    <source>
        <dbReference type="EMBL" id="RWR97710.1"/>
    </source>
</evidence>
<dbReference type="InterPro" id="IPR041118">
    <property type="entry name" value="Rx_N"/>
</dbReference>
<organism evidence="8 9">
    <name type="scientific">Cinnamomum micranthum f. kanehirae</name>
    <dbReference type="NCBI Taxonomy" id="337451"/>
    <lineage>
        <taxon>Eukaryota</taxon>
        <taxon>Viridiplantae</taxon>
        <taxon>Streptophyta</taxon>
        <taxon>Embryophyta</taxon>
        <taxon>Tracheophyta</taxon>
        <taxon>Spermatophyta</taxon>
        <taxon>Magnoliopsida</taxon>
        <taxon>Magnoliidae</taxon>
        <taxon>Laurales</taxon>
        <taxon>Lauraceae</taxon>
        <taxon>Cinnamomum</taxon>
    </lineage>
</organism>
<dbReference type="EMBL" id="QPKB01000017">
    <property type="protein sequence ID" value="RWR97710.1"/>
    <property type="molecule type" value="Genomic_DNA"/>
</dbReference>
<dbReference type="Pfam" id="PF00931">
    <property type="entry name" value="NB-ARC"/>
    <property type="match status" value="1"/>
</dbReference>
<dbReference type="OrthoDB" id="3429988at2759"/>
<feature type="domain" description="Disease resistance N-terminal" evidence="5">
    <location>
        <begin position="6"/>
        <end position="92"/>
    </location>
</feature>
<dbReference type="SUPFAM" id="SSF52540">
    <property type="entry name" value="P-loop containing nucleoside triphosphate hydrolases"/>
    <property type="match status" value="1"/>
</dbReference>
<comment type="caution">
    <text evidence="8">The sequence shown here is derived from an EMBL/GenBank/DDBJ whole genome shotgun (WGS) entry which is preliminary data.</text>
</comment>
<dbReference type="Gene3D" id="1.10.8.430">
    <property type="entry name" value="Helical domain of apoptotic protease-activating factors"/>
    <property type="match status" value="1"/>
</dbReference>
<dbReference type="InterPro" id="IPR038005">
    <property type="entry name" value="RX-like_CC"/>
</dbReference>
<evidence type="ECO:0000259" key="5">
    <source>
        <dbReference type="Pfam" id="PF18052"/>
    </source>
</evidence>
<keyword evidence="3" id="KW-0611">Plant defense</keyword>
<evidence type="ECO:0000256" key="1">
    <source>
        <dbReference type="ARBA" id="ARBA00022737"/>
    </source>
</evidence>
<dbReference type="Gene3D" id="1.20.5.4130">
    <property type="match status" value="1"/>
</dbReference>
<dbReference type="STRING" id="337451.A0A3S3RC93"/>
<dbReference type="InterPro" id="IPR027417">
    <property type="entry name" value="P-loop_NTPase"/>
</dbReference>
<evidence type="ECO:0000259" key="7">
    <source>
        <dbReference type="Pfam" id="PF23598"/>
    </source>
</evidence>
<reference evidence="8 9" key="1">
    <citation type="journal article" date="2019" name="Nat. Plants">
        <title>Stout camphor tree genome fills gaps in understanding of flowering plant genome evolution.</title>
        <authorList>
            <person name="Chaw S.M."/>
            <person name="Liu Y.C."/>
            <person name="Wu Y.W."/>
            <person name="Wang H.Y."/>
            <person name="Lin C.I."/>
            <person name="Wu C.S."/>
            <person name="Ke H.M."/>
            <person name="Chang L.Y."/>
            <person name="Hsu C.Y."/>
            <person name="Yang H.T."/>
            <person name="Sudianto E."/>
            <person name="Hsu M.H."/>
            <person name="Wu K.P."/>
            <person name="Wang L.N."/>
            <person name="Leebens-Mack J.H."/>
            <person name="Tsai I.J."/>
        </authorList>
    </citation>
    <scope>NUCLEOTIDE SEQUENCE [LARGE SCALE GENOMIC DNA]</scope>
    <source>
        <strain evidence="9">cv. Chaw 1501</strain>
        <tissue evidence="8">Young leaves</tissue>
    </source>
</reference>
<dbReference type="Pfam" id="PF18052">
    <property type="entry name" value="Rx_N"/>
    <property type="match status" value="1"/>
</dbReference>
<dbReference type="Gene3D" id="3.40.50.300">
    <property type="entry name" value="P-loop containing nucleotide triphosphate hydrolases"/>
    <property type="match status" value="1"/>
</dbReference>
<dbReference type="InterPro" id="IPR055414">
    <property type="entry name" value="LRR_R13L4/SHOC2-like"/>
</dbReference>
<accession>A0A3S3RC93</accession>
<dbReference type="Gene3D" id="1.10.10.10">
    <property type="entry name" value="Winged helix-like DNA-binding domain superfamily/Winged helix DNA-binding domain"/>
    <property type="match status" value="1"/>
</dbReference>
<dbReference type="InterPro" id="IPR036388">
    <property type="entry name" value="WH-like_DNA-bd_sf"/>
</dbReference>
<dbReference type="FunFam" id="1.10.10.10:FF:000322">
    <property type="entry name" value="Probable disease resistance protein At1g63360"/>
    <property type="match status" value="1"/>
</dbReference>
<keyword evidence="9" id="KW-1185">Reference proteome</keyword>
<dbReference type="GO" id="GO:0043531">
    <property type="term" value="F:ADP binding"/>
    <property type="evidence" value="ECO:0007669"/>
    <property type="project" value="InterPro"/>
</dbReference>
<evidence type="ECO:0000259" key="4">
    <source>
        <dbReference type="Pfam" id="PF00931"/>
    </source>
</evidence>
<keyword evidence="1" id="KW-0677">Repeat</keyword>
<dbReference type="CDD" id="cd14798">
    <property type="entry name" value="RX-CC_like"/>
    <property type="match status" value="1"/>
</dbReference>
<gene>
    <name evidence="8" type="ORF">CKAN_02716200</name>
</gene>
<dbReference type="Proteomes" id="UP000283530">
    <property type="component" value="Unassembled WGS sequence"/>
</dbReference>
<dbReference type="InterPro" id="IPR044974">
    <property type="entry name" value="Disease_R_plants"/>
</dbReference>
<dbReference type="AlphaFoldDB" id="A0A3S3RC93"/>
<evidence type="ECO:0000256" key="3">
    <source>
        <dbReference type="ARBA" id="ARBA00022821"/>
    </source>
</evidence>
<dbReference type="Gene3D" id="3.80.10.10">
    <property type="entry name" value="Ribonuclease Inhibitor"/>
    <property type="match status" value="1"/>
</dbReference>
<dbReference type="FunFam" id="3.40.50.300:FF:001091">
    <property type="entry name" value="Probable disease resistance protein At1g61300"/>
    <property type="match status" value="1"/>
</dbReference>
<name>A0A3S3RC93_9MAGN</name>
<dbReference type="SUPFAM" id="SSF52058">
    <property type="entry name" value="L domain-like"/>
    <property type="match status" value="1"/>
</dbReference>
<dbReference type="PANTHER" id="PTHR23155">
    <property type="entry name" value="DISEASE RESISTANCE PROTEIN RP"/>
    <property type="match status" value="1"/>
</dbReference>
<dbReference type="Pfam" id="PF23598">
    <property type="entry name" value="LRR_14"/>
    <property type="match status" value="1"/>
</dbReference>
<feature type="domain" description="NB-ARC" evidence="4">
    <location>
        <begin position="167"/>
        <end position="335"/>
    </location>
</feature>
<proteinExistence type="predicted"/>
<feature type="domain" description="Disease resistance protein winged helix" evidence="6">
    <location>
        <begin position="418"/>
        <end position="488"/>
    </location>
</feature>
<protein>
    <submittedName>
        <fullName evidence="8">Putative disease resistance protein</fullName>
    </submittedName>
</protein>
<sequence length="840" mass="97203">MASEAVVSFLVERLGDLLIKEAQLLHGVHDQFRWIQRELDSMRCFLKEADSKQKEDAGVKNWVAQIREVSYDAKDVIEIFIYSQRRSRGFVGRVKRYIYILSELRTRHKVAQQIKKIKLDISDISRRRITYGITNINLVEASSSSQSLQEHRRLSTALEDSEVVGLQDEVNQVRKQLMTWGPRRRVISIFGMGGLGKTTLAKKVYHDVKKQFDCHAFIYLSQQFSIKDILMRIIKCLTSRSQEVIEQLNLEELSTMLHGDLKEKRYLVVIDDIWSIEAWEKLNLILPAGMKGSRVMLTTRFEEVASHASGHPHKMRFLTYNEGRELFMKKIFPGEDPLIACPLELEKIGRKILAKCGDLPLAILVLGGLLARKDKTECAWSKVLESIPESSKQCLDILALSYWDLPRYLKPCFLYFGLFPEDYEISSGKLIRLWIAEGFIRQKGNKLMEDAAEDYLEELVSRSMIQIAKKRSNGSIHKYRIHDLLRELSISEARENNFFVVHNDNDSSSSSTSVRRLAFYRNIVGYETKNHSIKNIRSILYFFDSNVDVLKLPNTTSKLLRVMNVELEKFSTVSIPKEVGEFVHLKFLEFSSKYRFRSIPPSIGNLSSLQTLKVLEDSEMVNLPNTIWNLKELRHLHAYSHIEGRPHLSNLRNLQTLRLRAGSWIEEGLGKLTNLRKLRIFGDVSSYHDTLPYCIEKLRNLRSLKLTSWRPIPPFMPFTHHLDLYKIYLCGSIKKLQELPPNLVQLHLYGSELEQDVISTLEKLQHLKILRLYLGSYLSTRMICSPGGFPRLELLELSQLPLEEWIVEEGAMKSLKSVELSYMSELNSVPKRVRALVKRN</sequence>
<dbReference type="InterPro" id="IPR058922">
    <property type="entry name" value="WHD_DRP"/>
</dbReference>
<evidence type="ECO:0000313" key="9">
    <source>
        <dbReference type="Proteomes" id="UP000283530"/>
    </source>
</evidence>
<evidence type="ECO:0000259" key="6">
    <source>
        <dbReference type="Pfam" id="PF23559"/>
    </source>
</evidence>
<dbReference type="InterPro" id="IPR032675">
    <property type="entry name" value="LRR_dom_sf"/>
</dbReference>
<dbReference type="PANTHER" id="PTHR23155:SF1228">
    <property type="entry name" value="NB-ARC DOMAIN CONTAINING PROTEIN, EXPRESSED"/>
    <property type="match status" value="1"/>
</dbReference>
<evidence type="ECO:0000256" key="2">
    <source>
        <dbReference type="ARBA" id="ARBA00022741"/>
    </source>
</evidence>
<dbReference type="InterPro" id="IPR042197">
    <property type="entry name" value="Apaf_helical"/>
</dbReference>
<dbReference type="GO" id="GO:0098542">
    <property type="term" value="P:defense response to other organism"/>
    <property type="evidence" value="ECO:0007669"/>
    <property type="project" value="TreeGrafter"/>
</dbReference>
<dbReference type="PRINTS" id="PR00364">
    <property type="entry name" value="DISEASERSIST"/>
</dbReference>
<feature type="domain" description="Disease resistance R13L4/SHOC-2-like LRR" evidence="7">
    <location>
        <begin position="536"/>
        <end position="822"/>
    </location>
</feature>
<keyword evidence="2" id="KW-0547">Nucleotide-binding</keyword>
<dbReference type="InterPro" id="IPR002182">
    <property type="entry name" value="NB-ARC"/>
</dbReference>
<dbReference type="Pfam" id="PF23559">
    <property type="entry name" value="WHD_DRP"/>
    <property type="match status" value="1"/>
</dbReference>